<proteinExistence type="predicted"/>
<dbReference type="Proteomes" id="UP001059209">
    <property type="component" value="Chromosome"/>
</dbReference>
<accession>A0ABY5YB29</accession>
<reference evidence="1" key="1">
    <citation type="submission" date="2022-09" db="EMBL/GenBank/DDBJ databases">
        <title>Maribacter litopenaei sp. nov., isolated from the intestinal tract of the Pacific White Shrimp, Litopenaeus vannamei.</title>
        <authorList>
            <person name="Kim S.Y."/>
            <person name="Hwang C.Y."/>
        </authorList>
    </citation>
    <scope>NUCLEOTIDE SEQUENCE</scope>
    <source>
        <strain evidence="1">HL-LV01</strain>
    </source>
</reference>
<sequence length="73" mass="7969">MVQLRLGYNFDSDLVEKMGLSKFSVGLNANNIWTITKYSGLDPQVADPDTNFGVDVGNFPVTPSYAITLEIGI</sequence>
<keyword evidence="2" id="KW-1185">Reference proteome</keyword>
<organism evidence="1 2">
    <name type="scientific">Maribacter litopenaei</name>
    <dbReference type="NCBI Taxonomy" id="2976127"/>
    <lineage>
        <taxon>Bacteria</taxon>
        <taxon>Pseudomonadati</taxon>
        <taxon>Bacteroidota</taxon>
        <taxon>Flavobacteriia</taxon>
        <taxon>Flavobacteriales</taxon>
        <taxon>Flavobacteriaceae</taxon>
        <taxon>Maribacter</taxon>
    </lineage>
</organism>
<dbReference type="RefSeq" id="WP_260574571.1">
    <property type="nucleotide sequence ID" value="NZ_CP104205.1"/>
</dbReference>
<evidence type="ECO:0000313" key="1">
    <source>
        <dbReference type="EMBL" id="UWX56046.1"/>
    </source>
</evidence>
<evidence type="ECO:0000313" key="2">
    <source>
        <dbReference type="Proteomes" id="UP001059209"/>
    </source>
</evidence>
<protein>
    <recommendedName>
        <fullName evidence="3">TonB dependent receptor</fullName>
    </recommendedName>
</protein>
<evidence type="ECO:0008006" key="3">
    <source>
        <dbReference type="Google" id="ProtNLM"/>
    </source>
</evidence>
<gene>
    <name evidence="1" type="ORF">NYZ99_06935</name>
</gene>
<dbReference type="EMBL" id="CP104205">
    <property type="protein sequence ID" value="UWX56046.1"/>
    <property type="molecule type" value="Genomic_DNA"/>
</dbReference>
<name>A0ABY5YB29_9FLAO</name>